<dbReference type="RefSeq" id="WP_117359316.1">
    <property type="nucleotide sequence ID" value="NZ_QURH01000335.1"/>
</dbReference>
<dbReference type="GO" id="GO:0004674">
    <property type="term" value="F:protein serine/threonine kinase activity"/>
    <property type="evidence" value="ECO:0007669"/>
    <property type="project" value="UniProtKB-KW"/>
</dbReference>
<dbReference type="Proteomes" id="UP000261811">
    <property type="component" value="Unassembled WGS sequence"/>
</dbReference>
<reference evidence="3 4" key="1">
    <citation type="submission" date="2018-08" db="EMBL/GenBank/DDBJ databases">
        <title>Actinomadura jelena sp. nov., a novel Actinomycete isolated from soil in Chad.</title>
        <authorList>
            <person name="Shi L."/>
        </authorList>
    </citation>
    <scope>NUCLEOTIDE SEQUENCE [LARGE SCALE GENOMIC DNA]</scope>
    <source>
        <strain evidence="3 4">NEAU-G17</strain>
    </source>
</reference>
<dbReference type="PANTHER" id="PTHR35526:SF3">
    <property type="entry name" value="ANTI-SIGMA-F FACTOR RSBW"/>
    <property type="match status" value="1"/>
</dbReference>
<dbReference type="EMBL" id="QURH01000335">
    <property type="protein sequence ID" value="RFU39540.1"/>
    <property type="molecule type" value="Genomic_DNA"/>
</dbReference>
<accession>A0A372JHV7</accession>
<evidence type="ECO:0000256" key="1">
    <source>
        <dbReference type="ARBA" id="ARBA00022527"/>
    </source>
</evidence>
<dbReference type="Gene3D" id="3.30.565.10">
    <property type="entry name" value="Histidine kinase-like ATPase, C-terminal domain"/>
    <property type="match status" value="1"/>
</dbReference>
<dbReference type="InterPro" id="IPR050267">
    <property type="entry name" value="Anti-sigma-factor_SerPK"/>
</dbReference>
<comment type="caution">
    <text evidence="3">The sequence shown here is derived from an EMBL/GenBank/DDBJ whole genome shotgun (WGS) entry which is preliminary data.</text>
</comment>
<evidence type="ECO:0000259" key="2">
    <source>
        <dbReference type="Pfam" id="PF13581"/>
    </source>
</evidence>
<keyword evidence="4" id="KW-1185">Reference proteome</keyword>
<dbReference type="GO" id="GO:0005524">
    <property type="term" value="F:ATP binding"/>
    <property type="evidence" value="ECO:0007669"/>
    <property type="project" value="UniProtKB-KW"/>
</dbReference>
<evidence type="ECO:0000313" key="4">
    <source>
        <dbReference type="Proteomes" id="UP000261811"/>
    </source>
</evidence>
<gene>
    <name evidence="3" type="ORF">DZF91_21860</name>
</gene>
<dbReference type="InterPro" id="IPR036890">
    <property type="entry name" value="HATPase_C_sf"/>
</dbReference>
<sequence length="139" mass="14849">MPVQITPCSPTPQLAIDRDDQEGVKGARDFLSDLLQALGVGDVEVIYIGKTIATELITNAVRHTATASVLMRVYVGEDGRPVIEVEDDSDARPRARPLTLDESSGRGLALVEGLAACWGWALREGGGKIVWAVLDVVVP</sequence>
<dbReference type="PANTHER" id="PTHR35526">
    <property type="entry name" value="ANTI-SIGMA-F FACTOR RSBW-RELATED"/>
    <property type="match status" value="1"/>
</dbReference>
<protein>
    <submittedName>
        <fullName evidence="3">ATP-binding protein</fullName>
    </submittedName>
</protein>
<dbReference type="OrthoDB" id="3852691at2"/>
<feature type="domain" description="Histidine kinase/HSP90-like ATPase" evidence="2">
    <location>
        <begin position="20"/>
        <end position="132"/>
    </location>
</feature>
<name>A0A372JHV7_9ACTN</name>
<keyword evidence="1" id="KW-0418">Kinase</keyword>
<dbReference type="Pfam" id="PF13581">
    <property type="entry name" value="HATPase_c_2"/>
    <property type="match status" value="1"/>
</dbReference>
<dbReference type="AlphaFoldDB" id="A0A372JHV7"/>
<keyword evidence="1" id="KW-0808">Transferase</keyword>
<keyword evidence="3" id="KW-0067">ATP-binding</keyword>
<dbReference type="InterPro" id="IPR003594">
    <property type="entry name" value="HATPase_dom"/>
</dbReference>
<dbReference type="SUPFAM" id="SSF55874">
    <property type="entry name" value="ATPase domain of HSP90 chaperone/DNA topoisomerase II/histidine kinase"/>
    <property type="match status" value="1"/>
</dbReference>
<dbReference type="CDD" id="cd16936">
    <property type="entry name" value="HATPase_RsbW-like"/>
    <property type="match status" value="1"/>
</dbReference>
<organism evidence="3 4">
    <name type="scientific">Actinomadura logoneensis</name>
    <dbReference type="NCBI Taxonomy" id="2293572"/>
    <lineage>
        <taxon>Bacteria</taxon>
        <taxon>Bacillati</taxon>
        <taxon>Actinomycetota</taxon>
        <taxon>Actinomycetes</taxon>
        <taxon>Streptosporangiales</taxon>
        <taxon>Thermomonosporaceae</taxon>
        <taxon>Actinomadura</taxon>
    </lineage>
</organism>
<keyword evidence="3" id="KW-0547">Nucleotide-binding</keyword>
<keyword evidence="1" id="KW-0723">Serine/threonine-protein kinase</keyword>
<evidence type="ECO:0000313" key="3">
    <source>
        <dbReference type="EMBL" id="RFU39540.1"/>
    </source>
</evidence>
<proteinExistence type="predicted"/>